<gene>
    <name evidence="1" type="ORF">EGYM00392_LOCUS15421</name>
</gene>
<dbReference type="EMBL" id="HBGA01042385">
    <property type="protein sequence ID" value="CAD9004336.1"/>
    <property type="molecule type" value="Transcribed_RNA"/>
</dbReference>
<dbReference type="AlphaFoldDB" id="A0A7S1N8Q5"/>
<proteinExistence type="predicted"/>
<reference evidence="1" key="1">
    <citation type="submission" date="2021-01" db="EMBL/GenBank/DDBJ databases">
        <authorList>
            <person name="Corre E."/>
            <person name="Pelletier E."/>
            <person name="Niang G."/>
            <person name="Scheremetjew M."/>
            <person name="Finn R."/>
            <person name="Kale V."/>
            <person name="Holt S."/>
            <person name="Cochrane G."/>
            <person name="Meng A."/>
            <person name="Brown T."/>
            <person name="Cohen L."/>
        </authorList>
    </citation>
    <scope>NUCLEOTIDE SEQUENCE</scope>
    <source>
        <strain evidence="1">NIES-381</strain>
    </source>
</reference>
<organism evidence="1">
    <name type="scientific">Eutreptiella gymnastica</name>
    <dbReference type="NCBI Taxonomy" id="73025"/>
    <lineage>
        <taxon>Eukaryota</taxon>
        <taxon>Discoba</taxon>
        <taxon>Euglenozoa</taxon>
        <taxon>Euglenida</taxon>
        <taxon>Spirocuta</taxon>
        <taxon>Euglenophyceae</taxon>
        <taxon>Eutreptiales</taxon>
        <taxon>Eutreptiaceae</taxon>
        <taxon>Eutreptiella</taxon>
    </lineage>
</organism>
<name>A0A7S1N8Q5_9EUGL</name>
<sequence length="109" mass="11604">MTDCVQAMVSGGKTALANRPTSVTFENWLGANCPCITSRFGDPGGIQPDQKAIYVLVGSTFQHHPPSLPISPSSSLRSLFISLPPVPLVYPLFSPPPLLGHTVRTSMSI</sequence>
<protein>
    <submittedName>
        <fullName evidence="1">Uncharacterized protein</fullName>
    </submittedName>
</protein>
<accession>A0A7S1N8Q5</accession>
<evidence type="ECO:0000313" key="1">
    <source>
        <dbReference type="EMBL" id="CAD9004336.1"/>
    </source>
</evidence>